<reference evidence="1" key="1">
    <citation type="submission" date="2023-07" db="EMBL/GenBank/DDBJ databases">
        <title>A chromosome-level genome assembly of Lolium multiflorum.</title>
        <authorList>
            <person name="Chen Y."/>
            <person name="Copetti D."/>
            <person name="Kolliker R."/>
            <person name="Studer B."/>
        </authorList>
    </citation>
    <scope>NUCLEOTIDE SEQUENCE</scope>
    <source>
        <strain evidence="1">02402/16</strain>
        <tissue evidence="1">Leaf</tissue>
    </source>
</reference>
<evidence type="ECO:0000313" key="1">
    <source>
        <dbReference type="EMBL" id="KAK1692839.1"/>
    </source>
</evidence>
<dbReference type="Proteomes" id="UP001231189">
    <property type="component" value="Unassembled WGS sequence"/>
</dbReference>
<dbReference type="PANTHER" id="PTHR34709">
    <property type="entry name" value="OS10G0396666 PROTEIN"/>
    <property type="match status" value="1"/>
</dbReference>
<evidence type="ECO:0000313" key="2">
    <source>
        <dbReference type="Proteomes" id="UP001231189"/>
    </source>
</evidence>
<accession>A0AAD8X3N5</accession>
<comment type="caution">
    <text evidence="1">The sequence shown here is derived from an EMBL/GenBank/DDBJ whole genome shotgun (WGS) entry which is preliminary data.</text>
</comment>
<keyword evidence="2" id="KW-1185">Reference proteome</keyword>
<gene>
    <name evidence="1" type="ORF">QYE76_009536</name>
</gene>
<dbReference type="AlphaFoldDB" id="A0AAD8X3N5"/>
<evidence type="ECO:0008006" key="3">
    <source>
        <dbReference type="Google" id="ProtNLM"/>
    </source>
</evidence>
<sequence>MSASSFLKIASACPSGCVCDQPSNWKTEDLELNRLQEVEIHKLRGTEHEAALIKRLFDWATMVKKMRVTFHRSVNESKAKEFFQTLQSFSRQEICMKGPRFA</sequence>
<organism evidence="1 2">
    <name type="scientific">Lolium multiflorum</name>
    <name type="common">Italian ryegrass</name>
    <name type="synonym">Lolium perenne subsp. multiflorum</name>
    <dbReference type="NCBI Taxonomy" id="4521"/>
    <lineage>
        <taxon>Eukaryota</taxon>
        <taxon>Viridiplantae</taxon>
        <taxon>Streptophyta</taxon>
        <taxon>Embryophyta</taxon>
        <taxon>Tracheophyta</taxon>
        <taxon>Spermatophyta</taxon>
        <taxon>Magnoliopsida</taxon>
        <taxon>Liliopsida</taxon>
        <taxon>Poales</taxon>
        <taxon>Poaceae</taxon>
        <taxon>BOP clade</taxon>
        <taxon>Pooideae</taxon>
        <taxon>Poodae</taxon>
        <taxon>Poeae</taxon>
        <taxon>Poeae Chloroplast Group 2 (Poeae type)</taxon>
        <taxon>Loliodinae</taxon>
        <taxon>Loliinae</taxon>
        <taxon>Lolium</taxon>
    </lineage>
</organism>
<dbReference type="InterPro" id="IPR055312">
    <property type="entry name" value="FBL15-like"/>
</dbReference>
<dbReference type="EMBL" id="JAUUTY010000001">
    <property type="protein sequence ID" value="KAK1692839.1"/>
    <property type="molecule type" value="Genomic_DNA"/>
</dbReference>
<proteinExistence type="predicted"/>
<name>A0AAD8X3N5_LOLMU</name>
<protein>
    <recommendedName>
        <fullName evidence="3">FBD domain-containing protein</fullName>
    </recommendedName>
</protein>
<dbReference type="PANTHER" id="PTHR34709:SF58">
    <property type="entry name" value="FBD DOMAIN-CONTAINING PROTEIN"/>
    <property type="match status" value="1"/>
</dbReference>